<dbReference type="Proteomes" id="UP000291591">
    <property type="component" value="Unassembled WGS sequence"/>
</dbReference>
<feature type="compositionally biased region" description="Low complexity" evidence="1">
    <location>
        <begin position="71"/>
        <end position="92"/>
    </location>
</feature>
<evidence type="ECO:0000313" key="2">
    <source>
        <dbReference type="EMBL" id="RZT86872.1"/>
    </source>
</evidence>
<name>A0A4Q7UXV7_PSEST</name>
<dbReference type="InterPro" id="IPR036388">
    <property type="entry name" value="WH-like_DNA-bd_sf"/>
</dbReference>
<dbReference type="AlphaFoldDB" id="A0A4Q7UXV7"/>
<keyword evidence="2" id="KW-0238">DNA-binding</keyword>
<proteinExistence type="predicted"/>
<dbReference type="InterPro" id="IPR036390">
    <property type="entry name" value="WH_DNA-bd_sf"/>
</dbReference>
<dbReference type="GO" id="GO:0003677">
    <property type="term" value="F:DNA binding"/>
    <property type="evidence" value="ECO:0007669"/>
    <property type="project" value="UniProtKB-KW"/>
</dbReference>
<reference evidence="2 3" key="1">
    <citation type="submission" date="2019-02" db="EMBL/GenBank/DDBJ databases">
        <title>Sequencing the genomes of 1000 actinobacteria strains.</title>
        <authorList>
            <person name="Klenk H.-P."/>
        </authorList>
    </citation>
    <scope>NUCLEOTIDE SEQUENCE [LARGE SCALE GENOMIC DNA]</scope>
    <source>
        <strain evidence="2 3">DSM 45779</strain>
    </source>
</reference>
<gene>
    <name evidence="2" type="ORF">EV383_3771</name>
</gene>
<organism evidence="2 3">
    <name type="scientific">Pseudonocardia sediminis</name>
    <dbReference type="NCBI Taxonomy" id="1397368"/>
    <lineage>
        <taxon>Bacteria</taxon>
        <taxon>Bacillati</taxon>
        <taxon>Actinomycetota</taxon>
        <taxon>Actinomycetes</taxon>
        <taxon>Pseudonocardiales</taxon>
        <taxon>Pseudonocardiaceae</taxon>
        <taxon>Pseudonocardia</taxon>
    </lineage>
</organism>
<protein>
    <submittedName>
        <fullName evidence="2">DNA-binding PadR family transcriptional regulator</fullName>
    </submittedName>
</protein>
<sequence length="207" mass="22687">MSPATAPRPLPEEPDETAVPGPLHGLLAPRRSTVRAVEDVPSPEGNPPDARTAHTTGEPIQEEDTVARSGTRPTRPAETARPPESPGAAPARVPRRRARPARVRDRKDVDLLLLAVASEGVASGREFIDLVRERSAGAFELTERSVYHQLHRLRNDRLIRDTGRGGAGRFVLTSLGERILAARVRDWEAFSRGVDRVLFPGDGQRDR</sequence>
<comment type="caution">
    <text evidence="2">The sequence shown here is derived from an EMBL/GenBank/DDBJ whole genome shotgun (WGS) entry which is preliminary data.</text>
</comment>
<evidence type="ECO:0000313" key="3">
    <source>
        <dbReference type="Proteomes" id="UP000291591"/>
    </source>
</evidence>
<dbReference type="Gene3D" id="1.10.10.10">
    <property type="entry name" value="Winged helix-like DNA-binding domain superfamily/Winged helix DNA-binding domain"/>
    <property type="match status" value="1"/>
</dbReference>
<feature type="region of interest" description="Disordered" evidence="1">
    <location>
        <begin position="1"/>
        <end position="102"/>
    </location>
</feature>
<dbReference type="EMBL" id="SHKL01000001">
    <property type="protein sequence ID" value="RZT86872.1"/>
    <property type="molecule type" value="Genomic_DNA"/>
</dbReference>
<dbReference type="RefSeq" id="WP_130291094.1">
    <property type="nucleotide sequence ID" value="NZ_SHKL01000001.1"/>
</dbReference>
<dbReference type="SUPFAM" id="SSF46785">
    <property type="entry name" value="Winged helix' DNA-binding domain"/>
    <property type="match status" value="1"/>
</dbReference>
<dbReference type="OrthoDB" id="3577386at2"/>
<accession>A0A4Q7UXV7</accession>
<keyword evidence="3" id="KW-1185">Reference proteome</keyword>
<evidence type="ECO:0000256" key="1">
    <source>
        <dbReference type="SAM" id="MobiDB-lite"/>
    </source>
</evidence>